<reference evidence="2 3" key="1">
    <citation type="submission" date="2018-08" db="EMBL/GenBank/DDBJ databases">
        <title>A genome reference for cultivated species of the human gut microbiota.</title>
        <authorList>
            <person name="Zou Y."/>
            <person name="Xue W."/>
            <person name="Luo G."/>
        </authorList>
    </citation>
    <scope>NUCLEOTIDE SEQUENCE [LARGE SCALE GENOMIC DNA]</scope>
    <source>
        <strain evidence="2 3">AF46-11NS</strain>
    </source>
</reference>
<sequence length="322" mass="37645">MLMRRFISMLVFMLATLQCTCLYSKDVLYPNVRHVAQKNIYIKKVNILGTTTQVDFLYRSNEATSRYIYLSLPKDGDSMYIKIKDRKYKLLFTIGIANKDRQTICHPGQEIEFSAIFEAIPENTEELDIIEGDTGAWHFFGVQLKSNNTNQQELCRLNIINAYENDRDITSIIKSRKAYLTLYLDNGELCLANVHPLSNTQSWGKLIVEDYERARTDDGNIDKISYAKWYYQNSYDNKTGVAIVAIGQREYTNMAFVQISTDNDILYYTTEIQGSMDIIQRDKKVNNENILIWLLYKSQQIMIFYITQQKFKGVWILYNEIK</sequence>
<comment type="caution">
    <text evidence="2">The sequence shown here is derived from an EMBL/GenBank/DDBJ whole genome shotgun (WGS) entry which is preliminary data.</text>
</comment>
<dbReference type="AlphaFoldDB" id="A0A415FCT0"/>
<dbReference type="EMBL" id="QRNE01000307">
    <property type="protein sequence ID" value="RHK16067.1"/>
    <property type="molecule type" value="Genomic_DNA"/>
</dbReference>
<evidence type="ECO:0000313" key="2">
    <source>
        <dbReference type="EMBL" id="RHK16067.1"/>
    </source>
</evidence>
<gene>
    <name evidence="2" type="ORF">DW075_24885</name>
</gene>
<proteinExistence type="predicted"/>
<evidence type="ECO:0000313" key="3">
    <source>
        <dbReference type="Proteomes" id="UP000285503"/>
    </source>
</evidence>
<feature type="chain" id="PRO_5019285267" evidence="1">
    <location>
        <begin position="25"/>
        <end position="322"/>
    </location>
</feature>
<organism evidence="2 3">
    <name type="scientific">Bacteroides xylanisolvens</name>
    <dbReference type="NCBI Taxonomy" id="371601"/>
    <lineage>
        <taxon>Bacteria</taxon>
        <taxon>Pseudomonadati</taxon>
        <taxon>Bacteroidota</taxon>
        <taxon>Bacteroidia</taxon>
        <taxon>Bacteroidales</taxon>
        <taxon>Bacteroidaceae</taxon>
        <taxon>Bacteroides</taxon>
    </lineage>
</organism>
<feature type="signal peptide" evidence="1">
    <location>
        <begin position="1"/>
        <end position="24"/>
    </location>
</feature>
<feature type="non-terminal residue" evidence="2">
    <location>
        <position position="322"/>
    </location>
</feature>
<dbReference type="Proteomes" id="UP000285503">
    <property type="component" value="Unassembled WGS sequence"/>
</dbReference>
<name>A0A415FCT0_9BACE</name>
<evidence type="ECO:0000256" key="1">
    <source>
        <dbReference type="SAM" id="SignalP"/>
    </source>
</evidence>
<keyword evidence="1" id="KW-0732">Signal</keyword>
<accession>A0A415FCT0</accession>
<protein>
    <submittedName>
        <fullName evidence="2">Uncharacterized protein</fullName>
    </submittedName>
</protein>